<dbReference type="InterPro" id="IPR006860">
    <property type="entry name" value="FecR"/>
</dbReference>
<dbReference type="InterPro" id="IPR012373">
    <property type="entry name" value="Ferrdict_sens_TM"/>
</dbReference>
<evidence type="ECO:0000259" key="1">
    <source>
        <dbReference type="Pfam" id="PF04773"/>
    </source>
</evidence>
<feature type="domain" description="FecR N-terminal" evidence="2">
    <location>
        <begin position="22"/>
        <end position="62"/>
    </location>
</feature>
<protein>
    <submittedName>
        <fullName evidence="3">FecR domain-containing protein</fullName>
    </submittedName>
</protein>
<dbReference type="EMBL" id="JACONW010000011">
    <property type="protein sequence ID" value="MBC3948992.1"/>
    <property type="molecule type" value="Genomic_DNA"/>
</dbReference>
<proteinExistence type="predicted"/>
<feature type="domain" description="FecR protein" evidence="1">
    <location>
        <begin position="116"/>
        <end position="208"/>
    </location>
</feature>
<dbReference type="Proteomes" id="UP000651852">
    <property type="component" value="Unassembled WGS sequence"/>
</dbReference>
<dbReference type="PIRSF" id="PIRSF018266">
    <property type="entry name" value="FecR"/>
    <property type="match status" value="1"/>
</dbReference>
<keyword evidence="4" id="KW-1185">Reference proteome</keyword>
<sequence length="324" mass="36758">MHDAHGADVVSAMPDRKVFEATASWYVQFQSEPMSQDDQIAWRRWLESDPAHKVAWEQMEQLQRSLGGLSPDLTRRVLSAPQQRRQVLKLLLAFAGTGYVGWNIQQHTSLKDMWADYRTPVGQRRHVELADGTHVELNTETAIDVSFDSQQRLIRLRDGEILIRTGKRGDTRPFYVETRDGRVQALGTRFVVRQLEHGTRVGVLEDQVSIQPARSLTSSILLKVGQGLDFDTERVSPTRIYPQTEAAWVDGQLVVLDARLGDVIKELARYRSGVMQCDEQAASLRVSGAFRLDATEAVLANLQTTLPIRVNYFTRYWVSVKRIG</sequence>
<dbReference type="PANTHER" id="PTHR30273">
    <property type="entry name" value="PERIPLASMIC SIGNAL SENSOR AND SIGMA FACTOR ACTIVATOR FECR-RELATED"/>
    <property type="match status" value="1"/>
</dbReference>
<reference evidence="3 4" key="1">
    <citation type="submission" date="2020-08" db="EMBL/GenBank/DDBJ databases">
        <title>Putative novel bacterial strains isolated from necrotic wheat leaf tissues caused by Xanthomonas translucens.</title>
        <authorList>
            <person name="Tambong J.T."/>
        </authorList>
    </citation>
    <scope>NUCLEOTIDE SEQUENCE [LARGE SCALE GENOMIC DNA]</scope>
    <source>
        <strain evidence="3 4">DOAB 1069</strain>
    </source>
</reference>
<dbReference type="Pfam" id="PF16220">
    <property type="entry name" value="DUF4880"/>
    <property type="match status" value="1"/>
</dbReference>
<dbReference type="Pfam" id="PF04773">
    <property type="entry name" value="FecR"/>
    <property type="match status" value="1"/>
</dbReference>
<evidence type="ECO:0000313" key="3">
    <source>
        <dbReference type="EMBL" id="MBC3948992.1"/>
    </source>
</evidence>
<accession>A0ABR7AVP1</accession>
<dbReference type="Gene3D" id="2.60.120.1440">
    <property type="match status" value="1"/>
</dbReference>
<organism evidence="3 4">
    <name type="scientific">Pseudomonas folii</name>
    <dbReference type="NCBI Taxonomy" id="2762593"/>
    <lineage>
        <taxon>Bacteria</taxon>
        <taxon>Pseudomonadati</taxon>
        <taxon>Pseudomonadota</taxon>
        <taxon>Gammaproteobacteria</taxon>
        <taxon>Pseudomonadales</taxon>
        <taxon>Pseudomonadaceae</taxon>
        <taxon>Pseudomonas</taxon>
    </lineage>
</organism>
<dbReference type="InterPro" id="IPR032623">
    <property type="entry name" value="FecR_N"/>
</dbReference>
<dbReference type="PANTHER" id="PTHR30273:SF2">
    <property type="entry name" value="PROTEIN FECR"/>
    <property type="match status" value="1"/>
</dbReference>
<name>A0ABR7AVP1_9PSED</name>
<evidence type="ECO:0000313" key="4">
    <source>
        <dbReference type="Proteomes" id="UP000651852"/>
    </source>
</evidence>
<evidence type="ECO:0000259" key="2">
    <source>
        <dbReference type="Pfam" id="PF16220"/>
    </source>
</evidence>
<gene>
    <name evidence="3" type="ORF">H8S59_04350</name>
</gene>
<comment type="caution">
    <text evidence="3">The sequence shown here is derived from an EMBL/GenBank/DDBJ whole genome shotgun (WGS) entry which is preliminary data.</text>
</comment>